<dbReference type="Pfam" id="PF13620">
    <property type="entry name" value="CarboxypepD_reg"/>
    <property type="match status" value="1"/>
</dbReference>
<evidence type="ECO:0000256" key="1">
    <source>
        <dbReference type="ARBA" id="ARBA00004571"/>
    </source>
</evidence>
<evidence type="ECO:0000256" key="6">
    <source>
        <dbReference type="ARBA" id="ARBA00023237"/>
    </source>
</evidence>
<dbReference type="Proteomes" id="UP000739538">
    <property type="component" value="Unassembled WGS sequence"/>
</dbReference>
<proteinExistence type="predicted"/>
<dbReference type="Pfam" id="PF07715">
    <property type="entry name" value="Plug"/>
    <property type="match status" value="1"/>
</dbReference>
<accession>A0A956NKV3</accession>
<dbReference type="GO" id="GO:0015344">
    <property type="term" value="F:siderophore uptake transmembrane transporter activity"/>
    <property type="evidence" value="ECO:0007669"/>
    <property type="project" value="TreeGrafter"/>
</dbReference>
<evidence type="ECO:0000256" key="4">
    <source>
        <dbReference type="ARBA" id="ARBA00022692"/>
    </source>
</evidence>
<evidence type="ECO:0000256" key="7">
    <source>
        <dbReference type="SAM" id="SignalP"/>
    </source>
</evidence>
<dbReference type="GO" id="GO:0044718">
    <property type="term" value="P:siderophore transmembrane transport"/>
    <property type="evidence" value="ECO:0007669"/>
    <property type="project" value="TreeGrafter"/>
</dbReference>
<keyword evidence="2" id="KW-0813">Transport</keyword>
<feature type="signal peptide" evidence="7">
    <location>
        <begin position="1"/>
        <end position="45"/>
    </location>
</feature>
<keyword evidence="9" id="KW-0675">Receptor</keyword>
<dbReference type="Gene3D" id="2.40.170.20">
    <property type="entry name" value="TonB-dependent receptor, beta-barrel domain"/>
    <property type="match status" value="1"/>
</dbReference>
<dbReference type="SUPFAM" id="SSF49464">
    <property type="entry name" value="Carboxypeptidase regulatory domain-like"/>
    <property type="match status" value="1"/>
</dbReference>
<dbReference type="InterPro" id="IPR012910">
    <property type="entry name" value="Plug_dom"/>
</dbReference>
<evidence type="ECO:0000256" key="3">
    <source>
        <dbReference type="ARBA" id="ARBA00022452"/>
    </source>
</evidence>
<organism evidence="9 10">
    <name type="scientific">Eiseniibacteriota bacterium</name>
    <dbReference type="NCBI Taxonomy" id="2212470"/>
    <lineage>
        <taxon>Bacteria</taxon>
        <taxon>Candidatus Eiseniibacteriota</taxon>
    </lineage>
</organism>
<keyword evidence="5" id="KW-0472">Membrane</keyword>
<keyword evidence="7" id="KW-0732">Signal</keyword>
<dbReference type="PANTHER" id="PTHR30069">
    <property type="entry name" value="TONB-DEPENDENT OUTER MEMBRANE RECEPTOR"/>
    <property type="match status" value="1"/>
</dbReference>
<dbReference type="InterPro" id="IPR008969">
    <property type="entry name" value="CarboxyPept-like_regulatory"/>
</dbReference>
<evidence type="ECO:0000313" key="9">
    <source>
        <dbReference type="EMBL" id="MCA9759663.1"/>
    </source>
</evidence>
<dbReference type="GO" id="GO:0009279">
    <property type="term" value="C:cell outer membrane"/>
    <property type="evidence" value="ECO:0007669"/>
    <property type="project" value="UniProtKB-SubCell"/>
</dbReference>
<dbReference type="Gene3D" id="2.60.40.1120">
    <property type="entry name" value="Carboxypeptidase-like, regulatory domain"/>
    <property type="match status" value="1"/>
</dbReference>
<evidence type="ECO:0000256" key="5">
    <source>
        <dbReference type="ARBA" id="ARBA00023136"/>
    </source>
</evidence>
<dbReference type="InterPro" id="IPR037066">
    <property type="entry name" value="Plug_dom_sf"/>
</dbReference>
<dbReference type="AlphaFoldDB" id="A0A956NKV3"/>
<evidence type="ECO:0000313" key="10">
    <source>
        <dbReference type="Proteomes" id="UP000739538"/>
    </source>
</evidence>
<dbReference type="SUPFAM" id="SSF56935">
    <property type="entry name" value="Porins"/>
    <property type="match status" value="1"/>
</dbReference>
<evidence type="ECO:0000256" key="2">
    <source>
        <dbReference type="ARBA" id="ARBA00022448"/>
    </source>
</evidence>
<dbReference type="EMBL" id="JAGQHS010000430">
    <property type="protein sequence ID" value="MCA9759663.1"/>
    <property type="molecule type" value="Genomic_DNA"/>
</dbReference>
<dbReference type="Gene3D" id="2.170.130.10">
    <property type="entry name" value="TonB-dependent receptor, plug domain"/>
    <property type="match status" value="1"/>
</dbReference>
<keyword evidence="6" id="KW-0998">Cell outer membrane</keyword>
<dbReference type="InterPro" id="IPR036942">
    <property type="entry name" value="Beta-barrel_TonB_sf"/>
</dbReference>
<dbReference type="InterPro" id="IPR039426">
    <property type="entry name" value="TonB-dep_rcpt-like"/>
</dbReference>
<keyword evidence="3" id="KW-1134">Transmembrane beta strand</keyword>
<name>A0A956NKV3_UNCEI</name>
<protein>
    <submittedName>
        <fullName evidence="9">TonB-dependent receptor</fullName>
    </submittedName>
</protein>
<comment type="caution">
    <text evidence="9">The sequence shown here is derived from an EMBL/GenBank/DDBJ whole genome shotgun (WGS) entry which is preliminary data.</text>
</comment>
<evidence type="ECO:0000259" key="8">
    <source>
        <dbReference type="Pfam" id="PF07715"/>
    </source>
</evidence>
<reference evidence="9" key="2">
    <citation type="journal article" date="2021" name="Microbiome">
        <title>Successional dynamics and alternative stable states in a saline activated sludge microbial community over 9 years.</title>
        <authorList>
            <person name="Wang Y."/>
            <person name="Ye J."/>
            <person name="Ju F."/>
            <person name="Liu L."/>
            <person name="Boyd J.A."/>
            <person name="Deng Y."/>
            <person name="Parks D.H."/>
            <person name="Jiang X."/>
            <person name="Yin X."/>
            <person name="Woodcroft B.J."/>
            <person name="Tyson G.W."/>
            <person name="Hugenholtz P."/>
            <person name="Polz M.F."/>
            <person name="Zhang T."/>
        </authorList>
    </citation>
    <scope>NUCLEOTIDE SEQUENCE</scope>
    <source>
        <strain evidence="9">HKST-UBA02</strain>
    </source>
</reference>
<feature type="domain" description="TonB-dependent receptor plug" evidence="8">
    <location>
        <begin position="159"/>
        <end position="257"/>
    </location>
</feature>
<feature type="non-terminal residue" evidence="9">
    <location>
        <position position="1"/>
    </location>
</feature>
<reference evidence="9" key="1">
    <citation type="submission" date="2020-04" db="EMBL/GenBank/DDBJ databases">
        <authorList>
            <person name="Zhang T."/>
        </authorList>
    </citation>
    <scope>NUCLEOTIDE SEQUENCE</scope>
    <source>
        <strain evidence="9">HKST-UBA02</strain>
    </source>
</reference>
<feature type="chain" id="PRO_5037974355" evidence="7">
    <location>
        <begin position="46"/>
        <end position="771"/>
    </location>
</feature>
<sequence>SVEVAPLSGGGWMIDHIRPIGWRARLRSALAGVPLLLLASSGAHAGPADATQIRGWIRGSVADRDTGAPIPEVDVRIVDDPHLESTGATGHFTISGVTAGVHEVQFSRIGFEPTAVAVTVAPGDTATVNVSLIPRVIQLDESRTRGRREGPLIDEADRVVQLSGKSLLEKLGSTVAATLSSEPGVAERSMGPAPARPVVRGMSGERLLVLEDGAPTGDLSSTSPDHAVVIDPLSVERVEVVRGPAAFEFGSSVLGGVVNVDRSYVPSVPLAEAHGHLQTHGESVSRSRAFQGEIGVPWGEQTIQASVSARRAEDVDTPVGSVENTAIESWNGSIGATRFGDWGRVGVAGSYFDTRYGVPGGFLGGHPHGADIVANRRYASMRAELLPGWTGVPRVRIQSTYSRYYQEELESNGSCGVSFGVLSYDAQTRVDLDEDAPGPITSGSLGLDFRRRNYASGCFSFTPPTIERSSGAFLYQRAGLGAWEFGGSLRVDGRVVEPESRLVNKAGVIRKRSFLGWSGALSVDRDVAENLTAEVVLLRSFRSPSLEELFSDGPHLAAFTYEVGNADLGTESGLGIESTVRWGDKSSGDADVRLTAYANEVHGYIHAVDTGEIEYGSGEDGSLARWQFRGEGVRITGFETSAGVPLGRYDLRTTASYVRGTRKSDGAPLPLMPPLSGQLEATGRWQSVEASVTARGAAAQERLGEFEEATAAYLVWDAGVTWSHLGADQLHEVIFRLQNAGDAVYRNHLSRIKSILPEPGRSFSLVYRMSF</sequence>
<gene>
    <name evidence="9" type="ORF">KDA27_27955</name>
</gene>
<dbReference type="PANTHER" id="PTHR30069:SF40">
    <property type="entry name" value="TONB-DEPENDENT RECEPTOR NMB0964-RELATED"/>
    <property type="match status" value="1"/>
</dbReference>
<keyword evidence="4" id="KW-0812">Transmembrane</keyword>
<comment type="subcellular location">
    <subcellularLocation>
        <location evidence="1">Cell outer membrane</location>
        <topology evidence="1">Multi-pass membrane protein</topology>
    </subcellularLocation>
</comment>